<dbReference type="EMBL" id="WKJI01000001">
    <property type="protein sequence ID" value="MRX46440.1"/>
    <property type="molecule type" value="Genomic_DNA"/>
</dbReference>
<accession>A0A7K0FMG4</accession>
<comment type="caution">
    <text evidence="1">The sequence shown here is derived from an EMBL/GenBank/DDBJ whole genome shotgun (WGS) entry which is preliminary data.</text>
</comment>
<keyword evidence="2" id="KW-1185">Reference proteome</keyword>
<organism evidence="1 2">
    <name type="scientific">Pedobacter puniceum</name>
    <dbReference type="NCBI Taxonomy" id="2666136"/>
    <lineage>
        <taxon>Bacteria</taxon>
        <taxon>Pseudomonadati</taxon>
        <taxon>Bacteroidota</taxon>
        <taxon>Sphingobacteriia</taxon>
        <taxon>Sphingobacteriales</taxon>
        <taxon>Sphingobacteriaceae</taxon>
        <taxon>Pedobacter</taxon>
    </lineage>
</organism>
<dbReference type="InterPro" id="IPR029058">
    <property type="entry name" value="AB_hydrolase_fold"/>
</dbReference>
<gene>
    <name evidence="1" type="ORF">GJJ64_04475</name>
</gene>
<evidence type="ECO:0000313" key="1">
    <source>
        <dbReference type="EMBL" id="MRX46440.1"/>
    </source>
</evidence>
<evidence type="ECO:0000313" key="2">
    <source>
        <dbReference type="Proteomes" id="UP000462931"/>
    </source>
</evidence>
<proteinExistence type="predicted"/>
<evidence type="ECO:0008006" key="3">
    <source>
        <dbReference type="Google" id="ProtNLM"/>
    </source>
</evidence>
<reference evidence="1 2" key="1">
    <citation type="submission" date="2019-11" db="EMBL/GenBank/DDBJ databases">
        <authorList>
            <person name="Cheng Q."/>
            <person name="Yang Z."/>
        </authorList>
    </citation>
    <scope>NUCLEOTIDE SEQUENCE [LARGE SCALE GENOMIC DNA]</scope>
    <source>
        <strain evidence="1 2">HX-22-1</strain>
    </source>
</reference>
<dbReference type="Gene3D" id="3.40.50.1820">
    <property type="entry name" value="alpha/beta hydrolase"/>
    <property type="match status" value="1"/>
</dbReference>
<dbReference type="RefSeq" id="WP_154286535.1">
    <property type="nucleotide sequence ID" value="NZ_WKJI01000001.1"/>
</dbReference>
<sequence>MRIKLVLSNSSQYECYAPITVKEVTILGRFSSSGPNHTEFFYATSNHSGGKAYVRYSSSNSTGHLKKPLIVVEGYDASLVAPNLAGDNYSYESFITSLNRVVDLGYDFNYQLDDIAGYDLVFIDYNYGTDYIERNASLFKDVLNWVNADKALGGSVQQNVVLGISMGGLVARYALADMTKK</sequence>
<protein>
    <recommendedName>
        <fullName evidence="3">Alpha/beta hydrolase</fullName>
    </recommendedName>
</protein>
<name>A0A7K0FMG4_9SPHI</name>
<dbReference type="Proteomes" id="UP000462931">
    <property type="component" value="Unassembled WGS sequence"/>
</dbReference>
<dbReference type="SUPFAM" id="SSF53474">
    <property type="entry name" value="alpha/beta-Hydrolases"/>
    <property type="match status" value="1"/>
</dbReference>
<dbReference type="AlphaFoldDB" id="A0A7K0FMG4"/>